<evidence type="ECO:0000256" key="1">
    <source>
        <dbReference type="ARBA" id="ARBA00009986"/>
    </source>
</evidence>
<dbReference type="GO" id="GO:0006081">
    <property type="term" value="P:aldehyde metabolic process"/>
    <property type="evidence" value="ECO:0007669"/>
    <property type="project" value="InterPro"/>
</dbReference>
<sequence>MDADAAPGRPAPVDVDGAVAAARCAWPAWARTPVGEREARLAALRQVVLDRAEEIVSVVAAGTGRHPADIAIAEVMHSAAHLDWLARHTARALTVRRPFVWPLVTKRAAIHHRPRGVAAVLAPWNYPFLLALLPTVTALAAGCTVVLKPSEHAPAAGALVARLAAEAGFPPGAVQVVQGGPEVGERLVGGDVDVVAVTGSAATGRRVAELAARRLTPVVAELGGKDAMIVLADADLRRAARAAAWGACFNAGQSCVSIERLYVVRSVHDQLVAELEAAFDELAVGGEGRRDIGPVVLPGLLPALERQVAEAVAGGARLHRGGRRVRVAGREYFEPTLLSDVAQGAAIVQEESFGPVLPVVAVPDEETAVRLANDSPYGLQASVWTADRVRGRRLATRLRVGGVAINDCLVNYAAPGLPFGGVGASGTGRQGGVEGLRAYCFSQTVTDSLLRPPRELQWFPRLGGARLWTGVARLLYGRWRGVRPRR</sequence>
<evidence type="ECO:0000256" key="4">
    <source>
        <dbReference type="PIRSR" id="PIRSR036492-1"/>
    </source>
</evidence>
<dbReference type="Pfam" id="PF00171">
    <property type="entry name" value="Aldedh"/>
    <property type="match status" value="1"/>
</dbReference>
<dbReference type="AlphaFoldDB" id="H6RL57"/>
<evidence type="ECO:0000256" key="2">
    <source>
        <dbReference type="ARBA" id="ARBA00023002"/>
    </source>
</evidence>
<feature type="active site" evidence="4">
    <location>
        <position position="255"/>
    </location>
</feature>
<accession>H6RL57</accession>
<dbReference type="STRING" id="1146883.BLASA_0208"/>
<dbReference type="Proteomes" id="UP000007517">
    <property type="component" value="Chromosome"/>
</dbReference>
<proteinExistence type="inferred from homology"/>
<evidence type="ECO:0000313" key="9">
    <source>
        <dbReference type="Proteomes" id="UP000007517"/>
    </source>
</evidence>
<dbReference type="SUPFAM" id="SSF53720">
    <property type="entry name" value="ALDH-like"/>
    <property type="match status" value="1"/>
</dbReference>
<dbReference type="Gene3D" id="3.40.605.10">
    <property type="entry name" value="Aldehyde Dehydrogenase, Chain A, domain 1"/>
    <property type="match status" value="1"/>
</dbReference>
<evidence type="ECO:0000256" key="5">
    <source>
        <dbReference type="PROSITE-ProRule" id="PRU10007"/>
    </source>
</evidence>
<reference evidence="8 9" key="1">
    <citation type="journal article" date="2012" name="J. Bacteriol.">
        <title>Genome Sequence of Blastococcus saxobsidens DD2, a Stone-Inhabiting Bacterium.</title>
        <authorList>
            <person name="Chouaia B."/>
            <person name="Crotti E."/>
            <person name="Brusetti L."/>
            <person name="Daffonchio D."/>
            <person name="Essoussi I."/>
            <person name="Nouioui I."/>
            <person name="Sbissi I."/>
            <person name="Ghodhbane-Gtari F."/>
            <person name="Gtari M."/>
            <person name="Vacherie B."/>
            <person name="Barbe V."/>
            <person name="Medigue C."/>
            <person name="Gury J."/>
            <person name="Pujic P."/>
            <person name="Normand P."/>
        </authorList>
    </citation>
    <scope>NUCLEOTIDE SEQUENCE [LARGE SCALE GENOMIC DNA]</scope>
    <source>
        <strain evidence="8 9">DD2</strain>
    </source>
</reference>
<dbReference type="InterPro" id="IPR016162">
    <property type="entry name" value="Ald_DH_N"/>
</dbReference>
<dbReference type="GO" id="GO:0016620">
    <property type="term" value="F:oxidoreductase activity, acting on the aldehyde or oxo group of donors, NAD or NADP as acceptor"/>
    <property type="evidence" value="ECO:0007669"/>
    <property type="project" value="InterPro"/>
</dbReference>
<dbReference type="KEGG" id="bsd:BLASA_0208"/>
<dbReference type="InterPro" id="IPR016163">
    <property type="entry name" value="Ald_DH_C"/>
</dbReference>
<evidence type="ECO:0000256" key="3">
    <source>
        <dbReference type="PIRNR" id="PIRNR036492"/>
    </source>
</evidence>
<dbReference type="Gene3D" id="3.40.309.10">
    <property type="entry name" value="Aldehyde Dehydrogenase, Chain A, domain 2"/>
    <property type="match status" value="1"/>
</dbReference>
<reference evidence="9" key="2">
    <citation type="submission" date="2012-02" db="EMBL/GenBank/DDBJ databases">
        <title>Complete genome sequence of Blastococcus saxobsidens strain DD2.</title>
        <authorList>
            <person name="Genoscope."/>
        </authorList>
    </citation>
    <scope>NUCLEOTIDE SEQUENCE [LARGE SCALE GENOMIC DNA]</scope>
    <source>
        <strain evidence="9">DD2</strain>
    </source>
</reference>
<keyword evidence="9" id="KW-1185">Reference proteome</keyword>
<dbReference type="OrthoDB" id="6882680at2"/>
<dbReference type="InterPro" id="IPR029510">
    <property type="entry name" value="Ald_DH_CS_GLU"/>
</dbReference>
<dbReference type="EMBL" id="FO117623">
    <property type="protein sequence ID" value="CCG01187.1"/>
    <property type="molecule type" value="Genomic_DNA"/>
</dbReference>
<dbReference type="FunFam" id="3.40.309.10:FF:000009">
    <property type="entry name" value="Aldehyde dehydrogenase A"/>
    <property type="match status" value="1"/>
</dbReference>
<organism evidence="8 9">
    <name type="scientific">Blastococcus saxobsidens (strain DD2)</name>
    <dbReference type="NCBI Taxonomy" id="1146883"/>
    <lineage>
        <taxon>Bacteria</taxon>
        <taxon>Bacillati</taxon>
        <taxon>Actinomycetota</taxon>
        <taxon>Actinomycetes</taxon>
        <taxon>Geodermatophilales</taxon>
        <taxon>Geodermatophilaceae</taxon>
        <taxon>Blastococcus</taxon>
    </lineage>
</organism>
<gene>
    <name evidence="8" type="ordered locus">BLASA_0208</name>
</gene>
<evidence type="ECO:0000259" key="7">
    <source>
        <dbReference type="Pfam" id="PF00171"/>
    </source>
</evidence>
<name>H6RL57_BLASD</name>
<dbReference type="HOGENOM" id="CLU_005391_1_0_11"/>
<feature type="domain" description="Aldehyde dehydrogenase" evidence="7">
    <location>
        <begin position="13"/>
        <end position="445"/>
    </location>
</feature>
<dbReference type="InterPro" id="IPR012394">
    <property type="entry name" value="Aldehyde_DH_NAD(P)"/>
</dbReference>
<dbReference type="PROSITE" id="PS00687">
    <property type="entry name" value="ALDEHYDE_DEHYDR_GLU"/>
    <property type="match status" value="1"/>
</dbReference>
<keyword evidence="2 3" id="KW-0560">Oxidoreductase</keyword>
<evidence type="ECO:0000313" key="8">
    <source>
        <dbReference type="EMBL" id="CCG01187.1"/>
    </source>
</evidence>
<evidence type="ECO:0000256" key="6">
    <source>
        <dbReference type="RuleBase" id="RU003345"/>
    </source>
</evidence>
<dbReference type="PIRSF" id="PIRSF036492">
    <property type="entry name" value="ALDH"/>
    <property type="match status" value="1"/>
</dbReference>
<dbReference type="eggNOG" id="COG1012">
    <property type="taxonomic scope" value="Bacteria"/>
</dbReference>
<dbReference type="PANTHER" id="PTHR11699">
    <property type="entry name" value="ALDEHYDE DEHYDROGENASE-RELATED"/>
    <property type="match status" value="1"/>
</dbReference>
<dbReference type="RefSeq" id="WP_014374104.1">
    <property type="nucleotide sequence ID" value="NC_016943.1"/>
</dbReference>
<dbReference type="InterPro" id="IPR016161">
    <property type="entry name" value="Ald_DH/histidinol_DH"/>
</dbReference>
<comment type="similarity">
    <text evidence="1 3 6">Belongs to the aldehyde dehydrogenase family.</text>
</comment>
<dbReference type="InterPro" id="IPR015590">
    <property type="entry name" value="Aldehyde_DH_dom"/>
</dbReference>
<protein>
    <recommendedName>
        <fullName evidence="3">Aldehyde dehydrogenase</fullName>
    </recommendedName>
</protein>
<feature type="active site" evidence="4 5">
    <location>
        <position position="221"/>
    </location>
</feature>